<accession>A0A3D8RW02</accession>
<gene>
    <name evidence="2" type="ORF">BP5796_06101</name>
</gene>
<dbReference type="OrthoDB" id="10382378at2759"/>
<name>A0A3D8RW02_9HELO</name>
<reference evidence="2 3" key="1">
    <citation type="journal article" date="2018" name="IMA Fungus">
        <title>IMA Genome-F 9: Draft genome sequence of Annulohypoxylon stygium, Aspergillus mulundensis, Berkeleyomyces basicola (syn. Thielaviopsis basicola), Ceratocystis smalleyi, two Cercospora beticola strains, Coleophoma cylindrospora, Fusarium fracticaudum, Phialophora cf. hyalina, and Morchella septimelata.</title>
        <authorList>
            <person name="Wingfield B.D."/>
            <person name="Bills G.F."/>
            <person name="Dong Y."/>
            <person name="Huang W."/>
            <person name="Nel W.J."/>
            <person name="Swalarsk-Parry B.S."/>
            <person name="Vaghefi N."/>
            <person name="Wilken P.M."/>
            <person name="An Z."/>
            <person name="de Beer Z.W."/>
            <person name="De Vos L."/>
            <person name="Chen L."/>
            <person name="Duong T.A."/>
            <person name="Gao Y."/>
            <person name="Hammerbacher A."/>
            <person name="Kikkert J.R."/>
            <person name="Li Y."/>
            <person name="Li H."/>
            <person name="Li K."/>
            <person name="Li Q."/>
            <person name="Liu X."/>
            <person name="Ma X."/>
            <person name="Naidoo K."/>
            <person name="Pethybridge S.J."/>
            <person name="Sun J."/>
            <person name="Steenkamp E.T."/>
            <person name="van der Nest M.A."/>
            <person name="van Wyk S."/>
            <person name="Wingfield M.J."/>
            <person name="Xiong C."/>
            <person name="Yue Q."/>
            <person name="Zhang X."/>
        </authorList>
    </citation>
    <scope>NUCLEOTIDE SEQUENCE [LARGE SCALE GENOMIC DNA]</scope>
    <source>
        <strain evidence="2 3">BP5796</strain>
    </source>
</reference>
<evidence type="ECO:0008006" key="4">
    <source>
        <dbReference type="Google" id="ProtNLM"/>
    </source>
</evidence>
<evidence type="ECO:0000313" key="2">
    <source>
        <dbReference type="EMBL" id="RDW78249.1"/>
    </source>
</evidence>
<dbReference type="AlphaFoldDB" id="A0A3D8RW02"/>
<keyword evidence="1" id="KW-0732">Signal</keyword>
<keyword evidence="3" id="KW-1185">Reference proteome</keyword>
<dbReference type="Proteomes" id="UP000256328">
    <property type="component" value="Unassembled WGS sequence"/>
</dbReference>
<feature type="signal peptide" evidence="1">
    <location>
        <begin position="1"/>
        <end position="17"/>
    </location>
</feature>
<dbReference type="EMBL" id="PDLN01000008">
    <property type="protein sequence ID" value="RDW78249.1"/>
    <property type="molecule type" value="Genomic_DNA"/>
</dbReference>
<proteinExistence type="predicted"/>
<evidence type="ECO:0000256" key="1">
    <source>
        <dbReference type="SAM" id="SignalP"/>
    </source>
</evidence>
<sequence>MQPLLIFLAATIPLVAAGPLPAGTTPACGNNKLVCCNGMTYFKTSPILKLADIALTNDSAGVQVLDGTEESNCINYDARNGICQKSNNLYCCDGFVVSSHGFSSPDFAIP</sequence>
<feature type="chain" id="PRO_5017808261" description="Hydrophobin" evidence="1">
    <location>
        <begin position="18"/>
        <end position="110"/>
    </location>
</feature>
<evidence type="ECO:0000313" key="3">
    <source>
        <dbReference type="Proteomes" id="UP000256328"/>
    </source>
</evidence>
<protein>
    <recommendedName>
        <fullName evidence="4">Hydrophobin</fullName>
    </recommendedName>
</protein>
<organism evidence="2 3">
    <name type="scientific">Coleophoma crateriformis</name>
    <dbReference type="NCBI Taxonomy" id="565419"/>
    <lineage>
        <taxon>Eukaryota</taxon>
        <taxon>Fungi</taxon>
        <taxon>Dikarya</taxon>
        <taxon>Ascomycota</taxon>
        <taxon>Pezizomycotina</taxon>
        <taxon>Leotiomycetes</taxon>
        <taxon>Helotiales</taxon>
        <taxon>Dermateaceae</taxon>
        <taxon>Coleophoma</taxon>
    </lineage>
</organism>
<comment type="caution">
    <text evidence="2">The sequence shown here is derived from an EMBL/GenBank/DDBJ whole genome shotgun (WGS) entry which is preliminary data.</text>
</comment>